<dbReference type="AlphaFoldDB" id="A0AAD4IJ25"/>
<sequence>MTLMGVGGNLCTKVFSTRIKAYNPTELYSSSQNSLREIVTYFASLDRNTTNNATILSSGTMTMAPMIVYWQKSNLETFDPEYAATIADHLSIAFMPTSTADVTAETAAPPD</sequence>
<proteinExistence type="predicted"/>
<accession>A0AAD4IJ25</accession>
<reference evidence="1" key="1">
    <citation type="submission" date="2021-07" db="EMBL/GenBank/DDBJ databases">
        <title>Genome Resource of American Ginseng Black Spot Pathogen Alternaria panax.</title>
        <authorList>
            <person name="Qiu C."/>
            <person name="Wang W."/>
            <person name="Liu Z."/>
        </authorList>
    </citation>
    <scope>NUCLEOTIDE SEQUENCE</scope>
    <source>
        <strain evidence="1">BNCC115425</strain>
    </source>
</reference>
<name>A0AAD4IJ25_9PLEO</name>
<evidence type="ECO:0000313" key="1">
    <source>
        <dbReference type="EMBL" id="KAG9195837.1"/>
    </source>
</evidence>
<gene>
    <name evidence="1" type="ORF">G6011_00958</name>
</gene>
<comment type="caution">
    <text evidence="1">The sequence shown here is derived from an EMBL/GenBank/DDBJ whole genome shotgun (WGS) entry which is preliminary data.</text>
</comment>
<dbReference type="Proteomes" id="UP001199106">
    <property type="component" value="Unassembled WGS sequence"/>
</dbReference>
<keyword evidence="2" id="KW-1185">Reference proteome</keyword>
<protein>
    <submittedName>
        <fullName evidence="1">Uncharacterized protein</fullName>
    </submittedName>
</protein>
<dbReference type="EMBL" id="JAANER010000001">
    <property type="protein sequence ID" value="KAG9195837.1"/>
    <property type="molecule type" value="Genomic_DNA"/>
</dbReference>
<organism evidence="1 2">
    <name type="scientific">Alternaria panax</name>
    <dbReference type="NCBI Taxonomy" id="48097"/>
    <lineage>
        <taxon>Eukaryota</taxon>
        <taxon>Fungi</taxon>
        <taxon>Dikarya</taxon>
        <taxon>Ascomycota</taxon>
        <taxon>Pezizomycotina</taxon>
        <taxon>Dothideomycetes</taxon>
        <taxon>Pleosporomycetidae</taxon>
        <taxon>Pleosporales</taxon>
        <taxon>Pleosporineae</taxon>
        <taxon>Pleosporaceae</taxon>
        <taxon>Alternaria</taxon>
        <taxon>Alternaria sect. Panax</taxon>
    </lineage>
</organism>
<evidence type="ECO:0000313" key="2">
    <source>
        <dbReference type="Proteomes" id="UP001199106"/>
    </source>
</evidence>